<evidence type="ECO:0000313" key="1">
    <source>
        <dbReference type="EMBL" id="KAL0396017.1"/>
    </source>
</evidence>
<protein>
    <recommendedName>
        <fullName evidence="2">Reverse transcriptase Ty1/copia-type domain-containing protein</fullName>
    </recommendedName>
</protein>
<gene>
    <name evidence="1" type="ORF">Scaly_0050100</name>
</gene>
<comment type="caution">
    <text evidence="1">The sequence shown here is derived from an EMBL/GenBank/DDBJ whole genome shotgun (WGS) entry which is preliminary data.</text>
</comment>
<name>A0AAW2SUA6_9LAMI</name>
<evidence type="ECO:0008006" key="2">
    <source>
        <dbReference type="Google" id="ProtNLM"/>
    </source>
</evidence>
<reference evidence="1" key="2">
    <citation type="journal article" date="2024" name="Plant">
        <title>Genomic evolution and insights into agronomic trait innovations of Sesamum species.</title>
        <authorList>
            <person name="Miao H."/>
            <person name="Wang L."/>
            <person name="Qu L."/>
            <person name="Liu H."/>
            <person name="Sun Y."/>
            <person name="Le M."/>
            <person name="Wang Q."/>
            <person name="Wei S."/>
            <person name="Zheng Y."/>
            <person name="Lin W."/>
            <person name="Duan Y."/>
            <person name="Cao H."/>
            <person name="Xiong S."/>
            <person name="Wang X."/>
            <person name="Wei L."/>
            <person name="Li C."/>
            <person name="Ma Q."/>
            <person name="Ju M."/>
            <person name="Zhao R."/>
            <person name="Li G."/>
            <person name="Mu C."/>
            <person name="Tian Q."/>
            <person name="Mei H."/>
            <person name="Zhang T."/>
            <person name="Gao T."/>
            <person name="Zhang H."/>
        </authorList>
    </citation>
    <scope>NUCLEOTIDE SEQUENCE</scope>
    <source>
        <strain evidence="1">KEN8</strain>
    </source>
</reference>
<accession>A0AAW2SUA6</accession>
<proteinExistence type="predicted"/>
<sequence length="230" mass="26063">MYICRFVASLSVLQEPKTYSEVVKYLEWRDAMNVEIDALEGNSTWQLTPLLVGKWHIAQGWPLQQMDVNKAFLYRHLDEDLYMTPLTGPCMAEIQTVKDYLYFSFTIKDIRNARYFLGFKLGADYGALLPNPDSYRSQATLHITTNPLFHGPTKHMELDSHVVEDAYKKGFIELSHICSSLQIVDLFTKILTLKSFASLLSKLGLVSLVPSPSCGGRGLLNIIHNSNHCS</sequence>
<organism evidence="1">
    <name type="scientific">Sesamum calycinum</name>
    <dbReference type="NCBI Taxonomy" id="2727403"/>
    <lineage>
        <taxon>Eukaryota</taxon>
        <taxon>Viridiplantae</taxon>
        <taxon>Streptophyta</taxon>
        <taxon>Embryophyta</taxon>
        <taxon>Tracheophyta</taxon>
        <taxon>Spermatophyta</taxon>
        <taxon>Magnoliopsida</taxon>
        <taxon>eudicotyledons</taxon>
        <taxon>Gunneridae</taxon>
        <taxon>Pentapetalae</taxon>
        <taxon>asterids</taxon>
        <taxon>lamiids</taxon>
        <taxon>Lamiales</taxon>
        <taxon>Pedaliaceae</taxon>
        <taxon>Sesamum</taxon>
    </lineage>
</organism>
<dbReference type="AlphaFoldDB" id="A0AAW2SUA6"/>
<dbReference type="EMBL" id="JACGWM010000001">
    <property type="protein sequence ID" value="KAL0396017.1"/>
    <property type="molecule type" value="Genomic_DNA"/>
</dbReference>
<reference evidence="1" key="1">
    <citation type="submission" date="2020-06" db="EMBL/GenBank/DDBJ databases">
        <authorList>
            <person name="Li T."/>
            <person name="Hu X."/>
            <person name="Zhang T."/>
            <person name="Song X."/>
            <person name="Zhang H."/>
            <person name="Dai N."/>
            <person name="Sheng W."/>
            <person name="Hou X."/>
            <person name="Wei L."/>
        </authorList>
    </citation>
    <scope>NUCLEOTIDE SEQUENCE</scope>
    <source>
        <strain evidence="1">KEN8</strain>
        <tissue evidence="1">Leaf</tissue>
    </source>
</reference>